<name>A0A8T2SRA5_CERRI</name>
<dbReference type="OrthoDB" id="10561566at2759"/>
<dbReference type="EMBL" id="CM035423">
    <property type="protein sequence ID" value="KAH7365946.1"/>
    <property type="molecule type" value="Genomic_DNA"/>
</dbReference>
<protein>
    <submittedName>
        <fullName evidence="2">Uncharacterized protein</fullName>
    </submittedName>
</protein>
<reference evidence="2" key="1">
    <citation type="submission" date="2021-08" db="EMBL/GenBank/DDBJ databases">
        <title>WGS assembly of Ceratopteris richardii.</title>
        <authorList>
            <person name="Marchant D.B."/>
            <person name="Chen G."/>
            <person name="Jenkins J."/>
            <person name="Shu S."/>
            <person name="Leebens-Mack J."/>
            <person name="Grimwood J."/>
            <person name="Schmutz J."/>
            <person name="Soltis P."/>
            <person name="Soltis D."/>
            <person name="Chen Z.-H."/>
        </authorList>
    </citation>
    <scope>NUCLEOTIDE SEQUENCE</scope>
    <source>
        <strain evidence="2">Whitten #5841</strain>
        <tissue evidence="2">Leaf</tissue>
    </source>
</reference>
<organism evidence="2 3">
    <name type="scientific">Ceratopteris richardii</name>
    <name type="common">Triangle waterfern</name>
    <dbReference type="NCBI Taxonomy" id="49495"/>
    <lineage>
        <taxon>Eukaryota</taxon>
        <taxon>Viridiplantae</taxon>
        <taxon>Streptophyta</taxon>
        <taxon>Embryophyta</taxon>
        <taxon>Tracheophyta</taxon>
        <taxon>Polypodiopsida</taxon>
        <taxon>Polypodiidae</taxon>
        <taxon>Polypodiales</taxon>
        <taxon>Pteridineae</taxon>
        <taxon>Pteridaceae</taxon>
        <taxon>Parkerioideae</taxon>
        <taxon>Ceratopteris</taxon>
    </lineage>
</organism>
<accession>A0A8T2SRA5</accession>
<evidence type="ECO:0000313" key="3">
    <source>
        <dbReference type="Proteomes" id="UP000825935"/>
    </source>
</evidence>
<feature type="compositionally biased region" description="Acidic residues" evidence="1">
    <location>
        <begin position="72"/>
        <end position="90"/>
    </location>
</feature>
<proteinExistence type="predicted"/>
<sequence length="100" mass="11042">MNGERESTLLSVAEKMVMATIELGEERSVLSAPSGPLLSERLVELKRLCMARFADYFLQDNAAADAAALDDPLLEDNLEEASEEEEDSPSDEINPSKKRK</sequence>
<evidence type="ECO:0000256" key="1">
    <source>
        <dbReference type="SAM" id="MobiDB-lite"/>
    </source>
</evidence>
<gene>
    <name evidence="2" type="ORF">KP509_18G055500</name>
</gene>
<feature type="region of interest" description="Disordered" evidence="1">
    <location>
        <begin position="70"/>
        <end position="100"/>
    </location>
</feature>
<dbReference type="AlphaFoldDB" id="A0A8T2SRA5"/>
<dbReference type="Proteomes" id="UP000825935">
    <property type="component" value="Chromosome 18"/>
</dbReference>
<comment type="caution">
    <text evidence="2">The sequence shown here is derived from an EMBL/GenBank/DDBJ whole genome shotgun (WGS) entry which is preliminary data.</text>
</comment>
<evidence type="ECO:0000313" key="2">
    <source>
        <dbReference type="EMBL" id="KAH7365946.1"/>
    </source>
</evidence>
<keyword evidence="3" id="KW-1185">Reference proteome</keyword>